<dbReference type="EC" id="6.3.2.5" evidence="1"/>
<dbReference type="HAMAP" id="MF_02225">
    <property type="entry name" value="CoaBC"/>
    <property type="match status" value="1"/>
</dbReference>
<reference evidence="6 7" key="1">
    <citation type="submission" date="2019-10" db="EMBL/GenBank/DDBJ databases">
        <title>Nonomuraea sp. nov., isolated from Phyllanthus amarus.</title>
        <authorList>
            <person name="Klykleung N."/>
            <person name="Tanasupawat S."/>
        </authorList>
    </citation>
    <scope>NUCLEOTIDE SEQUENCE [LARGE SCALE GENOMIC DNA]</scope>
    <source>
        <strain evidence="6 7">PA1-10</strain>
    </source>
</reference>
<comment type="cofactor">
    <cofactor evidence="1">
        <name>FMN</name>
        <dbReference type="ChEBI" id="CHEBI:58210"/>
    </cofactor>
    <text evidence="1">Binds 1 FMN per subunit.</text>
</comment>
<dbReference type="OrthoDB" id="9802554at2"/>
<dbReference type="Gene3D" id="3.40.50.1950">
    <property type="entry name" value="Flavin prenyltransferase-like"/>
    <property type="match status" value="1"/>
</dbReference>
<gene>
    <name evidence="1 6" type="primary">coaBC</name>
    <name evidence="6" type="ORF">FH608_025730</name>
</gene>
<feature type="region of interest" description="Disordered" evidence="3">
    <location>
        <begin position="312"/>
        <end position="386"/>
    </location>
</feature>
<accession>A0A5C4W9Z9</accession>
<evidence type="ECO:0000259" key="5">
    <source>
        <dbReference type="Pfam" id="PF04127"/>
    </source>
</evidence>
<comment type="function">
    <text evidence="2">Catalyzes two steps in the biosynthesis of coenzyme A. In the first step cysteine is conjugated to 4'-phosphopantothenate to form 4-phosphopantothenoylcysteine, in the latter compound is decarboxylated to form 4'-phosphopantotheine.</text>
</comment>
<evidence type="ECO:0000313" key="7">
    <source>
        <dbReference type="Proteomes" id="UP000312512"/>
    </source>
</evidence>
<dbReference type="Proteomes" id="UP000312512">
    <property type="component" value="Unassembled WGS sequence"/>
</dbReference>
<comment type="similarity">
    <text evidence="1 2">In the C-terminal section; belongs to the PPC synthetase family.</text>
</comment>
<dbReference type="InterPro" id="IPR007085">
    <property type="entry name" value="DNA/pantothenate-metab_flavo_C"/>
</dbReference>
<evidence type="ECO:0000256" key="3">
    <source>
        <dbReference type="SAM" id="MobiDB-lite"/>
    </source>
</evidence>
<feature type="binding site" evidence="1">
    <location>
        <position position="283"/>
    </location>
    <ligand>
        <name>CTP</name>
        <dbReference type="ChEBI" id="CHEBI:37563"/>
    </ligand>
</feature>
<dbReference type="Pfam" id="PF02441">
    <property type="entry name" value="Flavoprotein"/>
    <property type="match status" value="1"/>
</dbReference>
<comment type="pathway">
    <text evidence="1 2">Cofactor biosynthesis; coenzyme A biosynthesis; CoA from (R)-pantothenate: step 2/5.</text>
</comment>
<dbReference type="NCBIfam" id="TIGR00521">
    <property type="entry name" value="coaBC_dfp"/>
    <property type="match status" value="1"/>
</dbReference>
<feature type="binding site" evidence="1">
    <location>
        <position position="424"/>
    </location>
    <ligand>
        <name>CTP</name>
        <dbReference type="ChEBI" id="CHEBI:37563"/>
    </ligand>
</feature>
<keyword evidence="7" id="KW-1185">Reference proteome</keyword>
<dbReference type="GO" id="GO:0046872">
    <property type="term" value="F:metal ion binding"/>
    <property type="evidence" value="ECO:0007669"/>
    <property type="project" value="UniProtKB-KW"/>
</dbReference>
<evidence type="ECO:0000256" key="2">
    <source>
        <dbReference type="RuleBase" id="RU364078"/>
    </source>
</evidence>
<evidence type="ECO:0000259" key="4">
    <source>
        <dbReference type="Pfam" id="PF02441"/>
    </source>
</evidence>
<feature type="compositionally biased region" description="Low complexity" evidence="3">
    <location>
        <begin position="312"/>
        <end position="327"/>
    </location>
</feature>
<feature type="region of interest" description="Phosphopantothenoylcysteine decarboxylase" evidence="1">
    <location>
        <begin position="1"/>
        <end position="184"/>
    </location>
</feature>
<dbReference type="Gene3D" id="3.40.50.10300">
    <property type="entry name" value="CoaB-like"/>
    <property type="match status" value="2"/>
</dbReference>
<proteinExistence type="inferred from homology"/>
<dbReference type="GO" id="GO:0015941">
    <property type="term" value="P:pantothenate catabolic process"/>
    <property type="evidence" value="ECO:0007669"/>
    <property type="project" value="InterPro"/>
</dbReference>
<evidence type="ECO:0000256" key="1">
    <source>
        <dbReference type="HAMAP-Rule" id="MF_02225"/>
    </source>
</evidence>
<dbReference type="GO" id="GO:0071513">
    <property type="term" value="C:phosphopantothenoylcysteine decarboxylase complex"/>
    <property type="evidence" value="ECO:0007669"/>
    <property type="project" value="TreeGrafter"/>
</dbReference>
<feature type="domain" description="DNA/pantothenate metabolism flavoprotein C-terminal" evidence="5">
    <location>
        <begin position="405"/>
        <end position="481"/>
    </location>
</feature>
<feature type="binding site" evidence="1">
    <location>
        <position position="273"/>
    </location>
    <ligand>
        <name>CTP</name>
        <dbReference type="ChEBI" id="CHEBI:37563"/>
    </ligand>
</feature>
<keyword evidence="1 2" id="KW-0456">Lyase</keyword>
<comment type="caution">
    <text evidence="6">The sequence shown here is derived from an EMBL/GenBank/DDBJ whole genome shotgun (WGS) entry which is preliminary data.</text>
</comment>
<feature type="compositionally biased region" description="Gly residues" evidence="3">
    <location>
        <begin position="344"/>
        <end position="358"/>
    </location>
</feature>
<comment type="caution">
    <text evidence="1">Lacks conserved residue(s) required for the propagation of feature annotation.</text>
</comment>
<dbReference type="Pfam" id="PF04127">
    <property type="entry name" value="DFP"/>
    <property type="match status" value="2"/>
</dbReference>
<comment type="catalytic activity">
    <reaction evidence="1 2">
        <text>N-[(R)-4-phosphopantothenoyl]-L-cysteine + H(+) = (R)-4'-phosphopantetheine + CO2</text>
        <dbReference type="Rhea" id="RHEA:16793"/>
        <dbReference type="ChEBI" id="CHEBI:15378"/>
        <dbReference type="ChEBI" id="CHEBI:16526"/>
        <dbReference type="ChEBI" id="CHEBI:59458"/>
        <dbReference type="ChEBI" id="CHEBI:61723"/>
        <dbReference type="EC" id="4.1.1.36"/>
    </reaction>
</comment>
<dbReference type="AlphaFoldDB" id="A0A5C4W9Z9"/>
<keyword evidence="1" id="KW-0479">Metal-binding</keyword>
<dbReference type="PANTHER" id="PTHR14359:SF6">
    <property type="entry name" value="PHOSPHOPANTOTHENOYLCYSTEINE DECARBOXYLASE"/>
    <property type="match status" value="1"/>
</dbReference>
<comment type="pathway">
    <text evidence="1 2">Cofactor biosynthesis; coenzyme A biosynthesis; CoA from (R)-pantothenate: step 3/5.</text>
</comment>
<keyword evidence="1 2" id="KW-0436">Ligase</keyword>
<dbReference type="GO" id="GO:0010181">
    <property type="term" value="F:FMN binding"/>
    <property type="evidence" value="ECO:0007669"/>
    <property type="project" value="UniProtKB-UniRule"/>
</dbReference>
<comment type="catalytic activity">
    <reaction evidence="1 2">
        <text>(R)-4'-phosphopantothenate + L-cysteine + CTP = N-[(R)-4-phosphopantothenoyl]-L-cysteine + CMP + diphosphate + H(+)</text>
        <dbReference type="Rhea" id="RHEA:19397"/>
        <dbReference type="ChEBI" id="CHEBI:10986"/>
        <dbReference type="ChEBI" id="CHEBI:15378"/>
        <dbReference type="ChEBI" id="CHEBI:33019"/>
        <dbReference type="ChEBI" id="CHEBI:35235"/>
        <dbReference type="ChEBI" id="CHEBI:37563"/>
        <dbReference type="ChEBI" id="CHEBI:59458"/>
        <dbReference type="ChEBI" id="CHEBI:60377"/>
        <dbReference type="EC" id="6.3.2.5"/>
    </reaction>
</comment>
<comment type="function">
    <text evidence="1">Catalyzes two sequential steps in the biosynthesis of coenzyme A. In the first step cysteine is conjugated to 4'-phosphopantothenate to form 4-phosphopantothenoylcysteine. In the second step the latter compound is decarboxylated to form 4'-phosphopantotheine.</text>
</comment>
<feature type="domain" description="Flavoprotein" evidence="4">
    <location>
        <begin position="1"/>
        <end position="170"/>
    </location>
</feature>
<dbReference type="SUPFAM" id="SSF102645">
    <property type="entry name" value="CoaB-like"/>
    <property type="match status" value="2"/>
</dbReference>
<protein>
    <recommendedName>
        <fullName evidence="1">Coenzyme A biosynthesis bifunctional protein CoaBC</fullName>
    </recommendedName>
    <alternativeName>
        <fullName evidence="1">DNA/pantothenate metabolism flavoprotein</fullName>
    </alternativeName>
    <alternativeName>
        <fullName evidence="1">Phosphopantothenoylcysteine synthetase/decarboxylase</fullName>
        <shortName evidence="1">PPCS-PPCDC</shortName>
    </alternativeName>
    <domain>
        <recommendedName>
            <fullName evidence="1">Phosphopantothenoylcysteine decarboxylase</fullName>
            <shortName evidence="1">PPC decarboxylase</shortName>
            <shortName evidence="1">PPC-DC</shortName>
            <ecNumber evidence="1">4.1.1.36</ecNumber>
        </recommendedName>
        <alternativeName>
            <fullName evidence="1">CoaC</fullName>
        </alternativeName>
    </domain>
    <domain>
        <recommendedName>
            <fullName evidence="1">Phosphopantothenate--cysteine ligase</fullName>
            <ecNumber evidence="1">6.3.2.5</ecNumber>
        </recommendedName>
        <alternativeName>
            <fullName evidence="1">CoaB</fullName>
        </alternativeName>
        <alternativeName>
            <fullName evidence="1">Phosphopantothenoylcysteine synthetase</fullName>
            <shortName evidence="1">PPC synthetase</shortName>
            <shortName evidence="1">PPC-S</shortName>
        </alternativeName>
    </domain>
</protein>
<dbReference type="InterPro" id="IPR005252">
    <property type="entry name" value="CoaBC"/>
</dbReference>
<feature type="domain" description="DNA/pantothenate metabolism flavoprotein C-terminal" evidence="5">
    <location>
        <begin position="180"/>
        <end position="312"/>
    </location>
</feature>
<keyword evidence="1" id="KW-0511">Multifunctional enzyme</keyword>
<dbReference type="InterPro" id="IPR035929">
    <property type="entry name" value="CoaB-like_sf"/>
</dbReference>
<dbReference type="InterPro" id="IPR003382">
    <property type="entry name" value="Flavoprotein"/>
</dbReference>
<comment type="cofactor">
    <cofactor evidence="1">
        <name>Mg(2+)</name>
        <dbReference type="ChEBI" id="CHEBI:18420"/>
    </cofactor>
</comment>
<dbReference type="UniPathway" id="UPA00241">
    <property type="reaction ID" value="UER00353"/>
</dbReference>
<sequence length="484" mass="49375">MKVVLGVSGGIAAYKACELLRLFTESGHEVRVVPTREALKFVGAPTWAALSGHPVSAEVWDDVHEVPHVRIGKQADLVVVAPATADVLARAAHGLAGDLLTNTLLTATCPVVFAPAMHTEMWHHPATRANVATLRERGAVVIDPAVGRLTGVDTGPGRLPDPSEIFQVCVRVLRGRPRDLAGRKIVVSAGGTREAIDPVRYIGNRSSGLQGYALARTAVARGAEVTLVAANVSLPDPAGAKVVRVESAADLREAVLAATPGADVVVMAAAVADFRPETRHDTKIKKTDGEPAPIHLTKNPDILAELGALRRAARTSPAEAPSAPRPSVTGAVRGTTPQPVGALPGDGGPAGNGGGSGGQAAVRDGDLSGGPASARSDAASAGSVADAAPAARVPEASAPRPPYPQVIVGFAAETHDVLANGQAKLARKGCDLLVVNQVGEGLAFGTPGNAATVLVADGEPVEVPYAPKEDVADVVWDLVAARLA</sequence>
<feature type="binding site" evidence="1">
    <location>
        <position position="428"/>
    </location>
    <ligand>
        <name>CTP</name>
        <dbReference type="ChEBI" id="CHEBI:37563"/>
    </ligand>
</feature>
<comment type="similarity">
    <text evidence="1 2">In the N-terminal section; belongs to the HFCD (homo-oligomeric flavin containing Cys decarboxylase) superfamily.</text>
</comment>
<keyword evidence="1 2" id="KW-0285">Flavoprotein</keyword>
<keyword evidence="1 2" id="KW-0288">FMN</keyword>
<feature type="region of interest" description="Phosphopantothenate--cysteine ligase" evidence="1">
    <location>
        <begin position="185"/>
        <end position="484"/>
    </location>
</feature>
<feature type="compositionally biased region" description="Low complexity" evidence="3">
    <location>
        <begin position="369"/>
        <end position="386"/>
    </location>
</feature>
<dbReference type="GO" id="GO:0004633">
    <property type="term" value="F:phosphopantothenoylcysteine decarboxylase activity"/>
    <property type="evidence" value="ECO:0007669"/>
    <property type="project" value="UniProtKB-UniRule"/>
</dbReference>
<dbReference type="PANTHER" id="PTHR14359">
    <property type="entry name" value="HOMO-OLIGOMERIC FLAVIN CONTAINING CYS DECARBOXYLASE FAMILY"/>
    <property type="match status" value="1"/>
</dbReference>
<keyword evidence="1" id="KW-0460">Magnesium</keyword>
<feature type="binding site" evidence="1">
    <location>
        <begin position="300"/>
        <end position="303"/>
    </location>
    <ligand>
        <name>CTP</name>
        <dbReference type="ChEBI" id="CHEBI:37563"/>
    </ligand>
</feature>
<dbReference type="RefSeq" id="WP_139633144.1">
    <property type="nucleotide sequence ID" value="NZ_VDLX02000009.1"/>
</dbReference>
<feature type="binding site" evidence="1">
    <location>
        <position position="410"/>
    </location>
    <ligand>
        <name>CTP</name>
        <dbReference type="ChEBI" id="CHEBI:37563"/>
    </ligand>
</feature>
<dbReference type="InterPro" id="IPR036551">
    <property type="entry name" value="Flavin_trans-like"/>
</dbReference>
<dbReference type="GO" id="GO:0004632">
    <property type="term" value="F:phosphopantothenate--cysteine ligase activity"/>
    <property type="evidence" value="ECO:0007669"/>
    <property type="project" value="UniProtKB-UniRule"/>
</dbReference>
<dbReference type="SUPFAM" id="SSF52507">
    <property type="entry name" value="Homo-oligomeric flavin-containing Cys decarboxylases, HFCD"/>
    <property type="match status" value="1"/>
</dbReference>
<dbReference type="GO" id="GO:0015937">
    <property type="term" value="P:coenzyme A biosynthetic process"/>
    <property type="evidence" value="ECO:0007669"/>
    <property type="project" value="UniProtKB-UniRule"/>
</dbReference>
<name>A0A5C4W9Z9_9ACTN</name>
<evidence type="ECO:0000313" key="6">
    <source>
        <dbReference type="EMBL" id="KAB8192858.1"/>
    </source>
</evidence>
<dbReference type="EMBL" id="VDLX02000009">
    <property type="protein sequence ID" value="KAB8192858.1"/>
    <property type="molecule type" value="Genomic_DNA"/>
</dbReference>
<organism evidence="6 7">
    <name type="scientific">Nonomuraea phyllanthi</name>
    <dbReference type="NCBI Taxonomy" id="2219224"/>
    <lineage>
        <taxon>Bacteria</taxon>
        <taxon>Bacillati</taxon>
        <taxon>Actinomycetota</taxon>
        <taxon>Actinomycetes</taxon>
        <taxon>Streptosporangiales</taxon>
        <taxon>Streptosporangiaceae</taxon>
        <taxon>Nonomuraea</taxon>
    </lineage>
</organism>
<dbReference type="EC" id="4.1.1.36" evidence="1"/>
<keyword evidence="1 2" id="KW-0210">Decarboxylase</keyword>